<proteinExistence type="predicted"/>
<dbReference type="Proteomes" id="UP001362999">
    <property type="component" value="Unassembled WGS sequence"/>
</dbReference>
<organism evidence="1 2">
    <name type="scientific">Favolaschia claudopus</name>
    <dbReference type="NCBI Taxonomy" id="2862362"/>
    <lineage>
        <taxon>Eukaryota</taxon>
        <taxon>Fungi</taxon>
        <taxon>Dikarya</taxon>
        <taxon>Basidiomycota</taxon>
        <taxon>Agaricomycotina</taxon>
        <taxon>Agaricomycetes</taxon>
        <taxon>Agaricomycetidae</taxon>
        <taxon>Agaricales</taxon>
        <taxon>Marasmiineae</taxon>
        <taxon>Mycenaceae</taxon>
        <taxon>Favolaschia</taxon>
    </lineage>
</organism>
<evidence type="ECO:0000313" key="2">
    <source>
        <dbReference type="Proteomes" id="UP001362999"/>
    </source>
</evidence>
<sequence length="226" mass="25316">MERGMDVVETRRASRSFFPDFFLVTPFLVPLHNLCPPKAAFSRTMMSVVVHSENPAEGGQLWCSRLARDSVAPASTTVERSEFRLVSTSVERGHLARDSCRREHHRRREFQPASTTVERGEFRLVSTSVERVISRATRVAASSIIIVNYSLPRRRWLSAVDSSSFRHRSSESSRVRRAAASIIVMVVNYSRPRSPSFEPGELQVAATSVERVNSRATRVGVSGTPV</sequence>
<accession>A0AAV9ZU70</accession>
<protein>
    <submittedName>
        <fullName evidence="1">Uncharacterized protein</fullName>
    </submittedName>
</protein>
<keyword evidence="2" id="KW-1185">Reference proteome</keyword>
<dbReference type="EMBL" id="JAWWNJ010000111">
    <property type="protein sequence ID" value="KAK6992341.1"/>
    <property type="molecule type" value="Genomic_DNA"/>
</dbReference>
<dbReference type="AlphaFoldDB" id="A0AAV9ZU70"/>
<evidence type="ECO:0000313" key="1">
    <source>
        <dbReference type="EMBL" id="KAK6992341.1"/>
    </source>
</evidence>
<comment type="caution">
    <text evidence="1">The sequence shown here is derived from an EMBL/GenBank/DDBJ whole genome shotgun (WGS) entry which is preliminary data.</text>
</comment>
<gene>
    <name evidence="1" type="ORF">R3P38DRAFT_3435590</name>
</gene>
<reference evidence="1 2" key="1">
    <citation type="journal article" date="2024" name="J Genomics">
        <title>Draft genome sequencing and assembly of Favolaschia claudopus CIRM-BRFM 2984 isolated from oak limbs.</title>
        <authorList>
            <person name="Navarro D."/>
            <person name="Drula E."/>
            <person name="Chaduli D."/>
            <person name="Cazenave R."/>
            <person name="Ahrendt S."/>
            <person name="Wang J."/>
            <person name="Lipzen A."/>
            <person name="Daum C."/>
            <person name="Barry K."/>
            <person name="Grigoriev I.V."/>
            <person name="Favel A."/>
            <person name="Rosso M.N."/>
            <person name="Martin F."/>
        </authorList>
    </citation>
    <scope>NUCLEOTIDE SEQUENCE [LARGE SCALE GENOMIC DNA]</scope>
    <source>
        <strain evidence="1 2">CIRM-BRFM 2984</strain>
    </source>
</reference>
<name>A0AAV9ZU70_9AGAR</name>